<gene>
    <name evidence="2" type="ORF">Daus18300_013109</name>
</gene>
<evidence type="ECO:0000313" key="2">
    <source>
        <dbReference type="EMBL" id="KAL1849914.1"/>
    </source>
</evidence>
<feature type="compositionally biased region" description="Basic and acidic residues" evidence="1">
    <location>
        <begin position="58"/>
        <end position="67"/>
    </location>
</feature>
<dbReference type="Proteomes" id="UP001583177">
    <property type="component" value="Unassembled WGS sequence"/>
</dbReference>
<feature type="compositionally biased region" description="Pro residues" evidence="1">
    <location>
        <begin position="120"/>
        <end position="132"/>
    </location>
</feature>
<evidence type="ECO:0000313" key="3">
    <source>
        <dbReference type="Proteomes" id="UP001583177"/>
    </source>
</evidence>
<keyword evidence="3" id="KW-1185">Reference proteome</keyword>
<comment type="caution">
    <text evidence="2">The sequence shown here is derived from an EMBL/GenBank/DDBJ whole genome shotgun (WGS) entry which is preliminary data.</text>
</comment>
<evidence type="ECO:0000256" key="1">
    <source>
        <dbReference type="SAM" id="MobiDB-lite"/>
    </source>
</evidence>
<sequence length="448" mass="50697">MSSTRHRDRSRSTSRASGRRDRSPPRATPGQSSSQRDDYDRDDQYGYGDGYRQLRYNDGNRYRDDTRPQGGEIFTGQKPTMYINYNYGDSSQMGFHGRRGDDRKCDEDRGRSQRPRSQSSPPPRGSIPPPTSNAPLNSRTSSNRRQQSRARPERPSNRDGSTPKGTPKEIPQKLRTKCGSCRKDHDIRYCPYPNTDDLRTKICPICDTTKHAWFQCEHYKDDASEQFDICWVNRRGLPTLVHDNSLHEVFVSKLSLKDHGHDTDADCLRSLNYRAGPLGPQFVKRLMPPEHKDGTVADQLNKGQKLPWDLDKETLESPVNRPNQMIEDPATRNMRPGHYTHGTKTTVIPKARALEYFLKLKQEERDRKRTQDETAQNTLDFSKGLAGRNSAAPSSKKTFTIRSSASRCPADKWGKGGGDRMDIVACANCGNMGRAWISTTAALMVTGA</sequence>
<feature type="region of interest" description="Disordered" evidence="1">
    <location>
        <begin position="320"/>
        <end position="343"/>
    </location>
</feature>
<feature type="compositionally biased region" description="Basic and acidic residues" evidence="1">
    <location>
        <begin position="35"/>
        <end position="44"/>
    </location>
</feature>
<accession>A0ABR3W0C8</accession>
<dbReference type="EMBL" id="JAWRVE010000193">
    <property type="protein sequence ID" value="KAL1849914.1"/>
    <property type="molecule type" value="Genomic_DNA"/>
</dbReference>
<reference evidence="2 3" key="1">
    <citation type="journal article" date="2024" name="IMA Fungus">
        <title>IMA Genome - F19 : A genome assembly and annotation guide to empower mycologists, including annotated draft genome sequences of Ceratocystis pirilliformis, Diaporthe australafricana, Fusarium ophioides, Paecilomyces lecythidis, and Sporothrix stenoceras.</title>
        <authorList>
            <person name="Aylward J."/>
            <person name="Wilson A.M."/>
            <person name="Visagie C.M."/>
            <person name="Spraker J."/>
            <person name="Barnes I."/>
            <person name="Buitendag C."/>
            <person name="Ceriani C."/>
            <person name="Del Mar Angel L."/>
            <person name="du Plessis D."/>
            <person name="Fuchs T."/>
            <person name="Gasser K."/>
            <person name="Kramer D."/>
            <person name="Li W."/>
            <person name="Munsamy K."/>
            <person name="Piso A."/>
            <person name="Price J.L."/>
            <person name="Sonnekus B."/>
            <person name="Thomas C."/>
            <person name="van der Nest A."/>
            <person name="van Dijk A."/>
            <person name="van Heerden A."/>
            <person name="van Vuuren N."/>
            <person name="Yilmaz N."/>
            <person name="Duong T.A."/>
            <person name="van der Merwe N.A."/>
            <person name="Wingfield M.J."/>
            <person name="Wingfield B.D."/>
        </authorList>
    </citation>
    <scope>NUCLEOTIDE SEQUENCE [LARGE SCALE GENOMIC DNA]</scope>
    <source>
        <strain evidence="2 3">CMW 18300</strain>
    </source>
</reference>
<organism evidence="2 3">
    <name type="scientific">Diaporthe australafricana</name>
    <dbReference type="NCBI Taxonomy" id="127596"/>
    <lineage>
        <taxon>Eukaryota</taxon>
        <taxon>Fungi</taxon>
        <taxon>Dikarya</taxon>
        <taxon>Ascomycota</taxon>
        <taxon>Pezizomycotina</taxon>
        <taxon>Sordariomycetes</taxon>
        <taxon>Sordariomycetidae</taxon>
        <taxon>Diaporthales</taxon>
        <taxon>Diaporthaceae</taxon>
        <taxon>Diaporthe</taxon>
    </lineage>
</organism>
<name>A0ABR3W0C8_9PEZI</name>
<proteinExistence type="predicted"/>
<feature type="compositionally biased region" description="Basic and acidic residues" evidence="1">
    <location>
        <begin position="98"/>
        <end position="111"/>
    </location>
</feature>
<feature type="region of interest" description="Disordered" evidence="1">
    <location>
        <begin position="1"/>
        <end position="175"/>
    </location>
</feature>
<protein>
    <submittedName>
        <fullName evidence="2">Uncharacterized protein</fullName>
    </submittedName>
</protein>